<feature type="domain" description="ChsH2 rubredoxin-like zinc ribbon" evidence="2">
    <location>
        <begin position="47"/>
        <end position="79"/>
    </location>
</feature>
<dbReference type="RefSeq" id="WP_015231817.1">
    <property type="nucleotide sequence ID" value="NC_019791.1"/>
</dbReference>
<dbReference type="GeneID" id="14211391"/>
<keyword evidence="4" id="KW-1185">Reference proteome</keyword>
<dbReference type="HOGENOM" id="CLU_119412_2_0_2"/>
<evidence type="ECO:0000259" key="2">
    <source>
        <dbReference type="Pfam" id="PF12172"/>
    </source>
</evidence>
<protein>
    <submittedName>
        <fullName evidence="3">Putative nucleic-acid-binding protein containing a Zn-ribbon</fullName>
    </submittedName>
</protein>
<name>L0A918_CALLD</name>
<dbReference type="Pfam" id="PF12172">
    <property type="entry name" value="zf-ChsH2"/>
    <property type="match status" value="1"/>
</dbReference>
<dbReference type="KEGG" id="clg:Calag_0131"/>
<sequence length="176" mass="19904">MSTKINKLPGIKLKENEMYSLIGLVEDMPKAKYDFAAGTTISTFLHGLKEGKILGRKCPKCGRIYVPPRSYCEWCHVATNEWIEVPQTGEIHTAVITYISTKREKIEKPEVVGTIKLDVPGYREGEYEFAGLFHKICIDPQDVISGKAIGMKVKVKWKPKEERTGSILDIECFEPL</sequence>
<proteinExistence type="predicted"/>
<dbReference type="InterPro" id="IPR012340">
    <property type="entry name" value="NA-bd_OB-fold"/>
</dbReference>
<dbReference type="Proteomes" id="UP000010469">
    <property type="component" value="Chromosome"/>
</dbReference>
<evidence type="ECO:0000259" key="1">
    <source>
        <dbReference type="Pfam" id="PF01796"/>
    </source>
</evidence>
<dbReference type="InterPro" id="IPR022002">
    <property type="entry name" value="ChsH2_Znr"/>
</dbReference>
<dbReference type="SUPFAM" id="SSF50249">
    <property type="entry name" value="Nucleic acid-binding proteins"/>
    <property type="match status" value="1"/>
</dbReference>
<accession>L0A918</accession>
<organism evidence="3 4">
    <name type="scientific">Caldisphaera lagunensis (strain DSM 15908 / JCM 11604 / ANMR 0165 / IC-154)</name>
    <dbReference type="NCBI Taxonomy" id="1056495"/>
    <lineage>
        <taxon>Archaea</taxon>
        <taxon>Thermoproteota</taxon>
        <taxon>Thermoprotei</taxon>
        <taxon>Acidilobales</taxon>
        <taxon>Caldisphaeraceae</taxon>
        <taxon>Caldisphaera</taxon>
    </lineage>
</organism>
<evidence type="ECO:0000313" key="4">
    <source>
        <dbReference type="Proteomes" id="UP000010469"/>
    </source>
</evidence>
<dbReference type="eggNOG" id="arCOG01287">
    <property type="taxonomic scope" value="Archaea"/>
</dbReference>
<gene>
    <name evidence="3" type="ordered locus">Calag_0131</name>
</gene>
<dbReference type="InterPro" id="IPR052513">
    <property type="entry name" value="Thioester_dehydratase-like"/>
</dbReference>
<dbReference type="PANTHER" id="PTHR34075:SF4">
    <property type="entry name" value="DUF35 DOMAIN-CONTAINING PROTEIN"/>
    <property type="match status" value="1"/>
</dbReference>
<reference evidence="4" key="1">
    <citation type="submission" date="2012-03" db="EMBL/GenBank/DDBJ databases">
        <title>Complete genome of Caldisphaera lagunensis DSM 15908.</title>
        <authorList>
            <person name="Lucas S."/>
            <person name="Copeland A."/>
            <person name="Lapidus A."/>
            <person name="Glavina del Rio T."/>
            <person name="Dalin E."/>
            <person name="Tice H."/>
            <person name="Bruce D."/>
            <person name="Goodwin L."/>
            <person name="Pitluck S."/>
            <person name="Peters L."/>
            <person name="Mikhailova N."/>
            <person name="Teshima H."/>
            <person name="Kyrpides N."/>
            <person name="Mavromatis K."/>
            <person name="Ivanova N."/>
            <person name="Brettin T."/>
            <person name="Detter J.C."/>
            <person name="Han C."/>
            <person name="Larimer F."/>
            <person name="Land M."/>
            <person name="Hauser L."/>
            <person name="Markowitz V."/>
            <person name="Cheng J.-F."/>
            <person name="Hugenholtz P."/>
            <person name="Woyke T."/>
            <person name="Wu D."/>
            <person name="Spring S."/>
            <person name="Schroeder M."/>
            <person name="Brambilla E."/>
            <person name="Klenk H.-P."/>
            <person name="Eisen J.A."/>
        </authorList>
    </citation>
    <scope>NUCLEOTIDE SEQUENCE [LARGE SCALE GENOMIC DNA]</scope>
    <source>
        <strain evidence="4">DSM 15908 / JCM 11604 / IC-154</strain>
    </source>
</reference>
<dbReference type="AlphaFoldDB" id="L0A918"/>
<dbReference type="EMBL" id="CP003378">
    <property type="protein sequence ID" value="AFZ69919.1"/>
    <property type="molecule type" value="Genomic_DNA"/>
</dbReference>
<dbReference type="InterPro" id="IPR002878">
    <property type="entry name" value="ChsH2_C"/>
</dbReference>
<dbReference type="Gene3D" id="6.10.30.10">
    <property type="match status" value="1"/>
</dbReference>
<dbReference type="PANTHER" id="PTHR34075">
    <property type="entry name" value="BLR3430 PROTEIN"/>
    <property type="match status" value="1"/>
</dbReference>
<dbReference type="STRING" id="1056495.Calag_0131"/>
<dbReference type="InParanoid" id="L0A918"/>
<dbReference type="OrthoDB" id="9573at2157"/>
<feature type="domain" description="ChsH2 C-terminal OB-fold" evidence="1">
    <location>
        <begin position="82"/>
        <end position="158"/>
    </location>
</feature>
<evidence type="ECO:0000313" key="3">
    <source>
        <dbReference type="EMBL" id="AFZ69919.1"/>
    </source>
</evidence>
<dbReference type="Pfam" id="PF01796">
    <property type="entry name" value="OB_ChsH2_C"/>
    <property type="match status" value="1"/>
</dbReference>